<evidence type="ECO:0000313" key="2">
    <source>
        <dbReference type="EMBL" id="KUG21193.1"/>
    </source>
</evidence>
<organism evidence="2">
    <name type="scientific">hydrocarbon metagenome</name>
    <dbReference type="NCBI Taxonomy" id="938273"/>
    <lineage>
        <taxon>unclassified sequences</taxon>
        <taxon>metagenomes</taxon>
        <taxon>ecological metagenomes</taxon>
    </lineage>
</organism>
<comment type="caution">
    <text evidence="2">The sequence shown here is derived from an EMBL/GenBank/DDBJ whole genome shotgun (WGS) entry which is preliminary data.</text>
</comment>
<evidence type="ECO:0000256" key="1">
    <source>
        <dbReference type="SAM" id="MobiDB-lite"/>
    </source>
</evidence>
<dbReference type="EMBL" id="LNQE01001091">
    <property type="protein sequence ID" value="KUG21193.1"/>
    <property type="molecule type" value="Genomic_DNA"/>
</dbReference>
<reference evidence="2" key="1">
    <citation type="journal article" date="2015" name="Proc. Natl. Acad. Sci. U.S.A.">
        <title>Networks of energetic and metabolic interactions define dynamics in microbial communities.</title>
        <authorList>
            <person name="Embree M."/>
            <person name="Liu J.K."/>
            <person name="Al-Bassam M.M."/>
            <person name="Zengler K."/>
        </authorList>
    </citation>
    <scope>NUCLEOTIDE SEQUENCE</scope>
</reference>
<protein>
    <submittedName>
        <fullName evidence="2">Uncharacterized protein</fullName>
    </submittedName>
</protein>
<gene>
    <name evidence="2" type="ORF">ASZ90_009063</name>
</gene>
<proteinExistence type="predicted"/>
<sequence>MDSLPAGHLPRDAGRRGSVHGCAPEPRGSHLPCTAVRQDAVLRICGTIRSTASGLRPVTACRCRPDRQG</sequence>
<dbReference type="AlphaFoldDB" id="A0A0W8FK03"/>
<feature type="region of interest" description="Disordered" evidence="1">
    <location>
        <begin position="1"/>
        <end position="27"/>
    </location>
</feature>
<name>A0A0W8FK03_9ZZZZ</name>
<accession>A0A0W8FK03</accession>